<dbReference type="PROSITE" id="PS00027">
    <property type="entry name" value="HOMEOBOX_1"/>
    <property type="match status" value="1"/>
</dbReference>
<feature type="compositionally biased region" description="Basic and acidic residues" evidence="10">
    <location>
        <begin position="71"/>
        <end position="81"/>
    </location>
</feature>
<sequence length="386" mass="43225">MKQEDKPAQVPDFASIQQLLMAMNHMNNQVQNPDLFAQLFGNSPKPESSPNSEATKIFNNFGIESLTQNSDNKKDVDKQSETDTIPDEDPQSPSDAQISSGSLKLPSLSPDNTNGLHSFNGGLSPTASELDHGRRKQRRYRTTYTGYQLDELEKVFMTTHYPDIFTREELAQRLDLKEARVQVWFQNRRAKHRKQERSSGHPYAPPGSAITHPSLAQMASYPAWMLAQQASFLENMPYFNMTGLNQENKTSVHSPNDAEKDNNNGFSQIQALFQQQQYANYFLNSLLMQKQMNPSSPTSAATQSAFVFPPSASMLSQMSESSTPNTSTPSTNGSNNLLNAFLAANQGKPSEEKEIKEIKEVKEVNEEKEVSETDESRSRTTSPVQE</sequence>
<dbReference type="AlphaFoldDB" id="A0A1I7RQZ2"/>
<dbReference type="InterPro" id="IPR009057">
    <property type="entry name" value="Homeodomain-like_sf"/>
</dbReference>
<feature type="compositionally biased region" description="Basic and acidic residues" evidence="10">
    <location>
        <begin position="349"/>
        <end position="378"/>
    </location>
</feature>
<accession>A0A1I7RQZ2</accession>
<dbReference type="InterPro" id="IPR017970">
    <property type="entry name" value="Homeobox_CS"/>
</dbReference>
<dbReference type="EMBL" id="CAJFDI010000006">
    <property type="protein sequence ID" value="CAD5234767.1"/>
    <property type="molecule type" value="Genomic_DNA"/>
</dbReference>
<dbReference type="SMART" id="SM00389">
    <property type="entry name" value="HOX"/>
    <property type="match status" value="1"/>
</dbReference>
<protein>
    <recommendedName>
        <fullName evidence="7">Homeobox protein unc-4</fullName>
    </recommendedName>
</protein>
<evidence type="ECO:0000256" key="6">
    <source>
        <dbReference type="ARBA" id="ARBA00038351"/>
    </source>
</evidence>
<organism evidence="14 16">
    <name type="scientific">Bursaphelenchus xylophilus</name>
    <name type="common">Pinewood nematode worm</name>
    <name type="synonym">Aphelenchoides xylophilus</name>
    <dbReference type="NCBI Taxonomy" id="6326"/>
    <lineage>
        <taxon>Eukaryota</taxon>
        <taxon>Metazoa</taxon>
        <taxon>Ecdysozoa</taxon>
        <taxon>Nematoda</taxon>
        <taxon>Chromadorea</taxon>
        <taxon>Rhabditida</taxon>
        <taxon>Tylenchina</taxon>
        <taxon>Tylenchomorpha</taxon>
        <taxon>Aphelenchoidea</taxon>
        <taxon>Aphelenchoididae</taxon>
        <taxon>Bursaphelenchus</taxon>
    </lineage>
</organism>
<dbReference type="SUPFAM" id="SSF46689">
    <property type="entry name" value="Homeodomain-like"/>
    <property type="match status" value="1"/>
</dbReference>
<dbReference type="eggNOG" id="KOG0490">
    <property type="taxonomic scope" value="Eukaryota"/>
</dbReference>
<dbReference type="Pfam" id="PF00046">
    <property type="entry name" value="Homeodomain"/>
    <property type="match status" value="1"/>
</dbReference>
<dbReference type="WBParaSite" id="BXY_0313700.1">
    <property type="protein sequence ID" value="BXY_0313700.1"/>
    <property type="gene ID" value="BXY_0313700"/>
</dbReference>
<evidence type="ECO:0000313" key="15">
    <source>
        <dbReference type="Proteomes" id="UP000659654"/>
    </source>
</evidence>
<comment type="subcellular location">
    <subcellularLocation>
        <location evidence="1 8 9">Nucleus</location>
    </subcellularLocation>
</comment>
<evidence type="ECO:0000256" key="3">
    <source>
        <dbReference type="ARBA" id="ARBA00023125"/>
    </source>
</evidence>
<keyword evidence="4 8" id="KW-0371">Homeobox</keyword>
<proteinExistence type="inferred from homology"/>
<feature type="region of interest" description="Disordered" evidence="10">
    <location>
        <begin position="315"/>
        <end position="386"/>
    </location>
</feature>
<feature type="compositionally biased region" description="Low complexity" evidence="10">
    <location>
        <begin position="99"/>
        <end position="110"/>
    </location>
</feature>
<dbReference type="EMBL" id="CAJFCV020000006">
    <property type="protein sequence ID" value="CAG9130761.1"/>
    <property type="molecule type" value="Genomic_DNA"/>
</dbReference>
<evidence type="ECO:0000256" key="2">
    <source>
        <dbReference type="ARBA" id="ARBA00022473"/>
    </source>
</evidence>
<dbReference type="GO" id="GO:0000981">
    <property type="term" value="F:DNA-binding transcription factor activity, RNA polymerase II-specific"/>
    <property type="evidence" value="ECO:0007669"/>
    <property type="project" value="InterPro"/>
</dbReference>
<feature type="DNA-binding region" description="Homeobox" evidence="8">
    <location>
        <begin position="137"/>
        <end position="196"/>
    </location>
</feature>
<keyword evidence="2" id="KW-0217">Developmental protein</keyword>
<evidence type="ECO:0000256" key="10">
    <source>
        <dbReference type="SAM" id="MobiDB-lite"/>
    </source>
</evidence>
<reference evidence="16" key="1">
    <citation type="submission" date="2016-11" db="UniProtKB">
        <authorList>
            <consortium name="WormBaseParasite"/>
        </authorList>
    </citation>
    <scope>IDENTIFICATION</scope>
</reference>
<dbReference type="PROSITE" id="PS50071">
    <property type="entry name" value="HOMEOBOX_2"/>
    <property type="match status" value="1"/>
</dbReference>
<evidence type="ECO:0000256" key="1">
    <source>
        <dbReference type="ARBA" id="ARBA00004123"/>
    </source>
</evidence>
<evidence type="ECO:0000313" key="12">
    <source>
        <dbReference type="EMBL" id="CAD5234767.1"/>
    </source>
</evidence>
<keyword evidence="3 8" id="KW-0238">DNA-binding</keyword>
<dbReference type="Gene3D" id="1.10.10.60">
    <property type="entry name" value="Homeodomain-like"/>
    <property type="match status" value="1"/>
</dbReference>
<dbReference type="PANTHER" id="PTHR24329:SF543">
    <property type="entry name" value="FI01017P-RELATED"/>
    <property type="match status" value="1"/>
</dbReference>
<dbReference type="Proteomes" id="UP000659654">
    <property type="component" value="Unassembled WGS sequence"/>
</dbReference>
<name>A0A1I7RQZ2_BURXY</name>
<evidence type="ECO:0000256" key="7">
    <source>
        <dbReference type="ARBA" id="ARBA00069290"/>
    </source>
</evidence>
<evidence type="ECO:0000256" key="5">
    <source>
        <dbReference type="ARBA" id="ARBA00023242"/>
    </source>
</evidence>
<reference evidence="13" key="2">
    <citation type="submission" date="2020-08" db="EMBL/GenBank/DDBJ databases">
        <authorList>
            <person name="Kikuchi T."/>
        </authorList>
    </citation>
    <scope>NUCLEOTIDE SEQUENCE</scope>
    <source>
        <strain evidence="12">Ka4C1</strain>
    </source>
</reference>
<dbReference type="GO" id="GO:0000977">
    <property type="term" value="F:RNA polymerase II transcription regulatory region sequence-specific DNA binding"/>
    <property type="evidence" value="ECO:0007669"/>
    <property type="project" value="TreeGrafter"/>
</dbReference>
<evidence type="ECO:0000256" key="8">
    <source>
        <dbReference type="PROSITE-ProRule" id="PRU00108"/>
    </source>
</evidence>
<keyword evidence="15" id="KW-1185">Reference proteome</keyword>
<keyword evidence="5 8" id="KW-0539">Nucleus</keyword>
<feature type="domain" description="Homeobox" evidence="11">
    <location>
        <begin position="135"/>
        <end position="195"/>
    </location>
</feature>
<dbReference type="Proteomes" id="UP000095284">
    <property type="component" value="Unplaced"/>
</dbReference>
<evidence type="ECO:0000259" key="11">
    <source>
        <dbReference type="PROSITE" id="PS50071"/>
    </source>
</evidence>
<dbReference type="SMR" id="A0A1I7RQZ2"/>
<feature type="compositionally biased region" description="Low complexity" evidence="10">
    <location>
        <begin position="315"/>
        <end position="345"/>
    </location>
</feature>
<evidence type="ECO:0000256" key="4">
    <source>
        <dbReference type="ARBA" id="ARBA00023155"/>
    </source>
</evidence>
<evidence type="ECO:0000313" key="16">
    <source>
        <dbReference type="WBParaSite" id="BXY_0313700.1"/>
    </source>
</evidence>
<dbReference type="GO" id="GO:0005634">
    <property type="term" value="C:nucleus"/>
    <property type="evidence" value="ECO:0007669"/>
    <property type="project" value="UniProtKB-SubCell"/>
</dbReference>
<dbReference type="PANTHER" id="PTHR24329">
    <property type="entry name" value="HOMEOBOX PROTEIN ARISTALESS"/>
    <property type="match status" value="1"/>
</dbReference>
<evidence type="ECO:0000313" key="14">
    <source>
        <dbReference type="Proteomes" id="UP000095284"/>
    </source>
</evidence>
<dbReference type="OrthoDB" id="6159439at2759"/>
<dbReference type="FunFam" id="1.10.10.60:FF:000057">
    <property type="entry name" value="Short stature homeobox 2"/>
    <property type="match status" value="1"/>
</dbReference>
<feature type="compositionally biased region" description="Polar residues" evidence="10">
    <location>
        <begin position="111"/>
        <end position="127"/>
    </location>
</feature>
<gene>
    <name evidence="12" type="ORF">BXYJ_LOCUS14858</name>
</gene>
<dbReference type="Proteomes" id="UP000582659">
    <property type="component" value="Unassembled WGS sequence"/>
</dbReference>
<evidence type="ECO:0000313" key="13">
    <source>
        <dbReference type="EMBL" id="CAG9130761.1"/>
    </source>
</evidence>
<dbReference type="InterPro" id="IPR050649">
    <property type="entry name" value="Paired_Homeobox_TFs"/>
</dbReference>
<dbReference type="CDD" id="cd00086">
    <property type="entry name" value="homeodomain"/>
    <property type="match status" value="1"/>
</dbReference>
<feature type="region of interest" description="Disordered" evidence="10">
    <location>
        <begin position="35"/>
        <end position="139"/>
    </location>
</feature>
<dbReference type="InterPro" id="IPR001356">
    <property type="entry name" value="HD"/>
</dbReference>
<comment type="similarity">
    <text evidence="6">Belongs to the paired homeobox family. Unc-4 subfamily.</text>
</comment>
<evidence type="ECO:0000256" key="9">
    <source>
        <dbReference type="RuleBase" id="RU000682"/>
    </source>
</evidence>
<feature type="compositionally biased region" description="Low complexity" evidence="10">
    <location>
        <begin position="42"/>
        <end position="53"/>
    </location>
</feature>